<dbReference type="Pfam" id="PF26466">
    <property type="entry name" value="DNA_primase_lrg_N"/>
    <property type="match status" value="1"/>
</dbReference>
<gene>
    <name evidence="1" type="ORF">EPH_0008150</name>
</gene>
<dbReference type="EMBL" id="HG691633">
    <property type="protein sequence ID" value="CDI78803.1"/>
    <property type="molecule type" value="Genomic_DNA"/>
</dbReference>
<dbReference type="InterPro" id="IPR007238">
    <property type="entry name" value="DNA_primase_lsu_euk/arc"/>
</dbReference>
<dbReference type="GO" id="GO:0005658">
    <property type="term" value="C:alpha DNA polymerase:primase complex"/>
    <property type="evidence" value="ECO:0007669"/>
    <property type="project" value="TreeGrafter"/>
</dbReference>
<dbReference type="GO" id="GO:0006270">
    <property type="term" value="P:DNA replication initiation"/>
    <property type="evidence" value="ECO:0007669"/>
    <property type="project" value="TreeGrafter"/>
</dbReference>
<dbReference type="OrthoDB" id="421393at2759"/>
<dbReference type="Gene3D" id="1.20.930.80">
    <property type="match status" value="1"/>
</dbReference>
<accession>U6GHN6</accession>
<reference evidence="1" key="1">
    <citation type="submission" date="2013-10" db="EMBL/GenBank/DDBJ databases">
        <title>Genomic analysis of the causative agents of coccidiosis in chickens.</title>
        <authorList>
            <person name="Reid A.J."/>
            <person name="Blake D."/>
            <person name="Billington K."/>
            <person name="Browne H."/>
            <person name="Dunn M."/>
            <person name="Hung S."/>
            <person name="Kawahara F."/>
            <person name="Miranda-Saavedra D."/>
            <person name="Mourier T."/>
            <person name="Nagra H."/>
            <person name="Otto T.D."/>
            <person name="Rawlings N."/>
            <person name="Sanchez A."/>
            <person name="Sanders M."/>
            <person name="Subramaniam C."/>
            <person name="Tay Y."/>
            <person name="Dear P."/>
            <person name="Doerig C."/>
            <person name="Gruber A."/>
            <person name="Parkinson J."/>
            <person name="Shirley M."/>
            <person name="Wan K.L."/>
            <person name="Berriman M."/>
            <person name="Tomley F."/>
            <person name="Pain A."/>
        </authorList>
    </citation>
    <scope>NUCLEOTIDE SEQUENCE [LARGE SCALE GENOMIC DNA]</scope>
    <source>
        <strain evidence="1">Houghton</strain>
    </source>
</reference>
<organism evidence="1 2">
    <name type="scientific">Eimeria praecox</name>
    <dbReference type="NCBI Taxonomy" id="51316"/>
    <lineage>
        <taxon>Eukaryota</taxon>
        <taxon>Sar</taxon>
        <taxon>Alveolata</taxon>
        <taxon>Apicomplexa</taxon>
        <taxon>Conoidasida</taxon>
        <taxon>Coccidia</taxon>
        <taxon>Eucoccidiorida</taxon>
        <taxon>Eimeriorina</taxon>
        <taxon>Eimeriidae</taxon>
        <taxon>Eimeria</taxon>
    </lineage>
</organism>
<dbReference type="GO" id="GO:0006269">
    <property type="term" value="P:DNA replication, synthesis of primer"/>
    <property type="evidence" value="ECO:0007669"/>
    <property type="project" value="UniProtKB-KW"/>
</dbReference>
<dbReference type="VEuPathDB" id="ToxoDB:EPH_0008150"/>
<dbReference type="GO" id="GO:0046872">
    <property type="term" value="F:metal ion binding"/>
    <property type="evidence" value="ECO:0007669"/>
    <property type="project" value="UniProtKB-KW"/>
</dbReference>
<dbReference type="Proteomes" id="UP000018201">
    <property type="component" value="Unassembled WGS sequence"/>
</dbReference>
<evidence type="ECO:0000313" key="1">
    <source>
        <dbReference type="EMBL" id="CDI78803.1"/>
    </source>
</evidence>
<dbReference type="AlphaFoldDB" id="U6GHN6"/>
<evidence type="ECO:0000313" key="2">
    <source>
        <dbReference type="Proteomes" id="UP000018201"/>
    </source>
</evidence>
<proteinExistence type="predicted"/>
<dbReference type="GO" id="GO:0051539">
    <property type="term" value="F:4 iron, 4 sulfur cluster binding"/>
    <property type="evidence" value="ECO:0007669"/>
    <property type="project" value="UniProtKB-KW"/>
</dbReference>
<sequence>MPYPSRPAEAHKALNLLGRFTHPIGVYGQLPPAVNTQVDVFESATAHRLRVLHFLDEKFGLDSSTNPAVLRAAPSTPAAAAAAAAAANDAAAAKPLYIQLEEMLQEGGLMLPLAAAATATEQQRREIAERDAMSHFALRIAFSKDRDKQRWLILQESRLFMYRFDRLCAFRGFEDGSQTLISSFLQQEGINYTCVSRPRDPIAGSAAEKLWRTATSFLRGNIAQQIQHLYLVPCFPDAGQLLRNRRVYIQNMMAYVPDYELGTVICGKLRAIMNASFELLEGRQLTLQNTVFSDSRVGKLLSAAPNVYLGRDFSNNAVKSTEERLTPQLIKQGAGMTLEENLQFNRQIWREPQKFDRE</sequence>
<name>U6GHN6_9EIME</name>
<reference evidence="1" key="2">
    <citation type="submission" date="2013-10" db="EMBL/GenBank/DDBJ databases">
        <authorList>
            <person name="Aslett M."/>
        </authorList>
    </citation>
    <scope>NUCLEOTIDE SEQUENCE [LARGE SCALE GENOMIC DNA]</scope>
    <source>
        <strain evidence="1">Houghton</strain>
    </source>
</reference>
<protein>
    <submittedName>
        <fullName evidence="1">DNA primase, large subunit, putative</fullName>
    </submittedName>
</protein>
<dbReference type="PANTHER" id="PTHR10537">
    <property type="entry name" value="DNA PRIMASE LARGE SUBUNIT"/>
    <property type="match status" value="1"/>
</dbReference>
<keyword evidence="2" id="KW-1185">Reference proteome</keyword>
<dbReference type="PANTHER" id="PTHR10537:SF3">
    <property type="entry name" value="DNA PRIMASE LARGE SUBUNIT"/>
    <property type="match status" value="1"/>
</dbReference>